<sequence length="118" mass="14612">MAFRSHGSDLIKIYRQIRSISLTFVIRDFSWPWLFWPFITAFQEKPWAVFPKIYSFSKVIHIVRSPRQICRIEDSWTKPYFDTKEIAEYFANYTFFLWLTKSFTSLFRCRFNLRDHWF</sequence>
<dbReference type="EMBL" id="HACA01017525">
    <property type="protein sequence ID" value="CDW34886.1"/>
    <property type="molecule type" value="Transcribed_RNA"/>
</dbReference>
<organism evidence="1">
    <name type="scientific">Lepeophtheirus salmonis</name>
    <name type="common">Salmon louse</name>
    <name type="synonym">Caligus salmonis</name>
    <dbReference type="NCBI Taxonomy" id="72036"/>
    <lineage>
        <taxon>Eukaryota</taxon>
        <taxon>Metazoa</taxon>
        <taxon>Ecdysozoa</taxon>
        <taxon>Arthropoda</taxon>
        <taxon>Crustacea</taxon>
        <taxon>Multicrustacea</taxon>
        <taxon>Hexanauplia</taxon>
        <taxon>Copepoda</taxon>
        <taxon>Siphonostomatoida</taxon>
        <taxon>Caligidae</taxon>
        <taxon>Lepeophtheirus</taxon>
    </lineage>
</organism>
<name>A0A0K2UB23_LEPSM</name>
<reference evidence="1" key="1">
    <citation type="submission" date="2014-05" db="EMBL/GenBank/DDBJ databases">
        <authorList>
            <person name="Chronopoulou M."/>
        </authorList>
    </citation>
    <scope>NUCLEOTIDE SEQUENCE</scope>
    <source>
        <tissue evidence="1">Whole organism</tissue>
    </source>
</reference>
<accession>A0A0K2UB23</accession>
<proteinExistence type="predicted"/>
<protein>
    <submittedName>
        <fullName evidence="1">Uncharacterized protein</fullName>
    </submittedName>
</protein>
<evidence type="ECO:0000313" key="1">
    <source>
        <dbReference type="EMBL" id="CDW34886.1"/>
    </source>
</evidence>
<dbReference type="AlphaFoldDB" id="A0A0K2UB23"/>